<dbReference type="InterPro" id="IPR012394">
    <property type="entry name" value="Aldehyde_DH_NAD(P)"/>
</dbReference>
<keyword evidence="9" id="KW-1185">Reference proteome</keyword>
<dbReference type="PIRSF" id="PIRSF036492">
    <property type="entry name" value="ALDH"/>
    <property type="match status" value="1"/>
</dbReference>
<evidence type="ECO:0000313" key="9">
    <source>
        <dbReference type="Proteomes" id="UP000235005"/>
    </source>
</evidence>
<reference evidence="8 9" key="1">
    <citation type="submission" date="2018-01" db="EMBL/GenBank/DDBJ databases">
        <title>The draft genome sequence of Halioglobus lutimaris HF004.</title>
        <authorList>
            <person name="Du Z.-J."/>
            <person name="Shi M.-J."/>
        </authorList>
    </citation>
    <scope>NUCLEOTIDE SEQUENCE [LARGE SCALE GENOMIC DNA]</scope>
    <source>
        <strain evidence="8 9">HF004</strain>
    </source>
</reference>
<dbReference type="RefSeq" id="WP_101519014.1">
    <property type="nucleotide sequence ID" value="NZ_PKUS01000041.1"/>
</dbReference>
<feature type="domain" description="Aldehyde dehydrogenase" evidence="7">
    <location>
        <begin position="11"/>
        <end position="468"/>
    </location>
</feature>
<evidence type="ECO:0000256" key="4">
    <source>
        <dbReference type="PIRSR" id="PIRSR036492-1"/>
    </source>
</evidence>
<evidence type="ECO:0000259" key="7">
    <source>
        <dbReference type="Pfam" id="PF00171"/>
    </source>
</evidence>
<dbReference type="Gene3D" id="3.40.309.10">
    <property type="entry name" value="Aldehyde Dehydrogenase, Chain A, domain 2"/>
    <property type="match status" value="1"/>
</dbReference>
<dbReference type="PANTHER" id="PTHR11699">
    <property type="entry name" value="ALDEHYDE DEHYDROGENASE-RELATED"/>
    <property type="match status" value="1"/>
</dbReference>
<gene>
    <name evidence="8" type="ORF">C0039_19370</name>
</gene>
<evidence type="ECO:0000256" key="6">
    <source>
        <dbReference type="RuleBase" id="RU003345"/>
    </source>
</evidence>
<dbReference type="InterPro" id="IPR016161">
    <property type="entry name" value="Ald_DH/histidinol_DH"/>
</dbReference>
<organism evidence="8 9">
    <name type="scientific">Pseudohalioglobus lutimaris</name>
    <dbReference type="NCBI Taxonomy" id="1737061"/>
    <lineage>
        <taxon>Bacteria</taxon>
        <taxon>Pseudomonadati</taxon>
        <taxon>Pseudomonadota</taxon>
        <taxon>Gammaproteobacteria</taxon>
        <taxon>Cellvibrionales</taxon>
        <taxon>Halieaceae</taxon>
        <taxon>Pseudohalioglobus</taxon>
    </lineage>
</organism>
<dbReference type="AlphaFoldDB" id="A0A2N5WXM1"/>
<dbReference type="PROSITE" id="PS00687">
    <property type="entry name" value="ALDEHYDE_DEHYDR_GLU"/>
    <property type="match status" value="1"/>
</dbReference>
<evidence type="ECO:0000256" key="2">
    <source>
        <dbReference type="ARBA" id="ARBA00023002"/>
    </source>
</evidence>
<dbReference type="Proteomes" id="UP000235005">
    <property type="component" value="Unassembled WGS sequence"/>
</dbReference>
<dbReference type="GO" id="GO:0016620">
    <property type="term" value="F:oxidoreductase activity, acting on the aldehyde or oxo group of donors, NAD or NADP as acceptor"/>
    <property type="evidence" value="ECO:0007669"/>
    <property type="project" value="InterPro"/>
</dbReference>
<comment type="caution">
    <text evidence="8">The sequence shown here is derived from an EMBL/GenBank/DDBJ whole genome shotgun (WGS) entry which is preliminary data.</text>
</comment>
<name>A0A2N5WXM1_9GAMM</name>
<dbReference type="SUPFAM" id="SSF53720">
    <property type="entry name" value="ALDH-like"/>
    <property type="match status" value="1"/>
</dbReference>
<evidence type="ECO:0000256" key="5">
    <source>
        <dbReference type="PROSITE-ProRule" id="PRU10007"/>
    </source>
</evidence>
<dbReference type="FunFam" id="3.40.309.10:FF:000009">
    <property type="entry name" value="Aldehyde dehydrogenase A"/>
    <property type="match status" value="1"/>
</dbReference>
<dbReference type="GO" id="GO:0006081">
    <property type="term" value="P:aldehyde metabolic process"/>
    <property type="evidence" value="ECO:0007669"/>
    <property type="project" value="InterPro"/>
</dbReference>
<dbReference type="InterPro" id="IPR029510">
    <property type="entry name" value="Ald_DH_CS_GLU"/>
</dbReference>
<dbReference type="EMBL" id="PKUS01000041">
    <property type="protein sequence ID" value="PLW66968.1"/>
    <property type="molecule type" value="Genomic_DNA"/>
</dbReference>
<dbReference type="Gene3D" id="3.40.605.10">
    <property type="entry name" value="Aldehyde Dehydrogenase, Chain A, domain 1"/>
    <property type="match status" value="1"/>
</dbReference>
<feature type="active site" evidence="4 5">
    <location>
        <position position="246"/>
    </location>
</feature>
<comment type="similarity">
    <text evidence="1 3 6">Belongs to the aldehyde dehydrogenase family.</text>
</comment>
<dbReference type="InterPro" id="IPR016163">
    <property type="entry name" value="Ald_DH_C"/>
</dbReference>
<keyword evidence="2 3" id="KW-0560">Oxidoreductase</keyword>
<feature type="active site" evidence="4">
    <location>
        <position position="280"/>
    </location>
</feature>
<dbReference type="Pfam" id="PF00171">
    <property type="entry name" value="Aldedh"/>
    <property type="match status" value="1"/>
</dbReference>
<proteinExistence type="inferred from homology"/>
<dbReference type="InterPro" id="IPR015590">
    <property type="entry name" value="Aldehyde_DH_dom"/>
</dbReference>
<evidence type="ECO:0000313" key="8">
    <source>
        <dbReference type="EMBL" id="PLW66968.1"/>
    </source>
</evidence>
<evidence type="ECO:0000256" key="3">
    <source>
        <dbReference type="PIRNR" id="PIRNR036492"/>
    </source>
</evidence>
<dbReference type="InterPro" id="IPR016162">
    <property type="entry name" value="Ald_DH_N"/>
</dbReference>
<dbReference type="OrthoDB" id="5887723at2"/>
<accession>A0A2N5WXM1</accession>
<sequence length="513" mass="55698">MSLYEPIESTDSRRHLQLRSPVTLETTGELICASREDVAAAINRARAAQPAWAATSMKERSAIVERALKIVLAKQDQIIDTVVEETGKARTDAMSMEIFSVADQLCYYAKNAEKFLKPHKRKVHGLLGLMKQLRIVYKPLGVVGLITPWNGPFVLVMNQACQAVLAGNTVVAKGSEVTPYSAKLAEDIFREAGLPEGVLQVLLGDGETGAAIVRGGVDKVSFTGSVATGRKVAMASAEQLIPCTLELGGNDAMIVCADADLDRAADGAWVGSCMNTGHYCCGTERIYVVKEVYDEFLKLVLEKGKALRQGSQHGWDEDVGAVFWDRQMAIIEAHVEDARAKGASILMGGRRNPDLAGLYYEPTVITEVDNSMDIMVLETFGPVLCIQKVDSEEEALQLANDSEFGLNGNVWTQDKEKGYRLAAAIDTGSCSVNDMALSYGIPAAPFGGRKNSGLGQVNGKKGLRGYCHEMPIVIDRFGGKMQNGYPYSTKSAEGMRKLMDLLWVKTPLGKWMS</sequence>
<evidence type="ECO:0000256" key="1">
    <source>
        <dbReference type="ARBA" id="ARBA00009986"/>
    </source>
</evidence>
<protein>
    <recommendedName>
        <fullName evidence="3">Aldehyde dehydrogenase</fullName>
    </recommendedName>
</protein>